<evidence type="ECO:0000313" key="5">
    <source>
        <dbReference type="EMBL" id="RPA76567.1"/>
    </source>
</evidence>
<evidence type="ECO:0000256" key="2">
    <source>
        <dbReference type="ARBA" id="ARBA00022448"/>
    </source>
</evidence>
<dbReference type="OrthoDB" id="248320at2759"/>
<accession>A0A3N4HTE3</accession>
<sequence length="246" mass="26247">MERGDRVWLAGANGGQHFGFLALKGDSRLKLFSQGFPKDNLPVPSAQLLAVASRRGVFAAVGPQNIIFGTTQSIRDAFRNGEGDRIDYKAEKTFPLPSKVSHIAFDAAEEHLIVGAEAGGVSVFSLNDVINSGSQPAPIAELALGGELREVRPNPAVESSKYVAISTANGDLRMLDLETKGFVNNAVLATNISTVCWSQRGKQIICGKFDGTCVQLTPSGEEKGAIPCVPGLDNCFGKFVYIIEFC</sequence>
<evidence type="ECO:0000259" key="4">
    <source>
        <dbReference type="Pfam" id="PF16755"/>
    </source>
</evidence>
<dbReference type="EMBL" id="ML119742">
    <property type="protein sequence ID" value="RPA76567.1"/>
    <property type="molecule type" value="Genomic_DNA"/>
</dbReference>
<dbReference type="Proteomes" id="UP000275078">
    <property type="component" value="Unassembled WGS sequence"/>
</dbReference>
<evidence type="ECO:0000313" key="6">
    <source>
        <dbReference type="Proteomes" id="UP000275078"/>
    </source>
</evidence>
<dbReference type="Gene3D" id="2.130.10.10">
    <property type="entry name" value="YVTN repeat-like/Quinoprotein amine dehydrogenase"/>
    <property type="match status" value="1"/>
</dbReference>
<dbReference type="SUPFAM" id="SSF117289">
    <property type="entry name" value="Nucleoporin domain"/>
    <property type="match status" value="1"/>
</dbReference>
<gene>
    <name evidence="5" type="ORF">BJ508DRAFT_213587</name>
</gene>
<keyword evidence="2" id="KW-0813">Transport</keyword>
<dbReference type="InterPro" id="IPR039462">
    <property type="entry name" value="Nup159/Nup146_N"/>
</dbReference>
<dbReference type="AlphaFoldDB" id="A0A3N4HTE3"/>
<keyword evidence="6" id="KW-1185">Reference proteome</keyword>
<evidence type="ECO:0000256" key="1">
    <source>
        <dbReference type="ARBA" id="ARBA00004123"/>
    </source>
</evidence>
<dbReference type="GO" id="GO:0005634">
    <property type="term" value="C:nucleus"/>
    <property type="evidence" value="ECO:0007669"/>
    <property type="project" value="UniProtKB-SubCell"/>
</dbReference>
<dbReference type="Pfam" id="PF16755">
    <property type="entry name" value="Beta-prop_NUP159_NUP214"/>
    <property type="match status" value="1"/>
</dbReference>
<protein>
    <recommendedName>
        <fullName evidence="4">Nucleoporin Nup159/Nup146 N-terminal domain-containing protein</fullName>
    </recommendedName>
</protein>
<keyword evidence="3" id="KW-0539">Nucleus</keyword>
<evidence type="ECO:0000256" key="3">
    <source>
        <dbReference type="ARBA" id="ARBA00023242"/>
    </source>
</evidence>
<reference evidence="5 6" key="1">
    <citation type="journal article" date="2018" name="Nat. Ecol. Evol.">
        <title>Pezizomycetes genomes reveal the molecular basis of ectomycorrhizal truffle lifestyle.</title>
        <authorList>
            <person name="Murat C."/>
            <person name="Payen T."/>
            <person name="Noel B."/>
            <person name="Kuo A."/>
            <person name="Morin E."/>
            <person name="Chen J."/>
            <person name="Kohler A."/>
            <person name="Krizsan K."/>
            <person name="Balestrini R."/>
            <person name="Da Silva C."/>
            <person name="Montanini B."/>
            <person name="Hainaut M."/>
            <person name="Levati E."/>
            <person name="Barry K.W."/>
            <person name="Belfiori B."/>
            <person name="Cichocki N."/>
            <person name="Clum A."/>
            <person name="Dockter R.B."/>
            <person name="Fauchery L."/>
            <person name="Guy J."/>
            <person name="Iotti M."/>
            <person name="Le Tacon F."/>
            <person name="Lindquist E.A."/>
            <person name="Lipzen A."/>
            <person name="Malagnac F."/>
            <person name="Mello A."/>
            <person name="Molinier V."/>
            <person name="Miyauchi S."/>
            <person name="Poulain J."/>
            <person name="Riccioni C."/>
            <person name="Rubini A."/>
            <person name="Sitrit Y."/>
            <person name="Splivallo R."/>
            <person name="Traeger S."/>
            <person name="Wang M."/>
            <person name="Zifcakova L."/>
            <person name="Wipf D."/>
            <person name="Zambonelli A."/>
            <person name="Paolocci F."/>
            <person name="Nowrousian M."/>
            <person name="Ottonello S."/>
            <person name="Baldrian P."/>
            <person name="Spatafora J.W."/>
            <person name="Henrissat B."/>
            <person name="Nagy L.G."/>
            <person name="Aury J.M."/>
            <person name="Wincker P."/>
            <person name="Grigoriev I.V."/>
            <person name="Bonfante P."/>
            <person name="Martin F.M."/>
        </authorList>
    </citation>
    <scope>NUCLEOTIDE SEQUENCE [LARGE SCALE GENOMIC DNA]</scope>
    <source>
        <strain evidence="5 6">RN42</strain>
    </source>
</reference>
<dbReference type="InterPro" id="IPR015943">
    <property type="entry name" value="WD40/YVTN_repeat-like_dom_sf"/>
</dbReference>
<proteinExistence type="predicted"/>
<dbReference type="STRING" id="1160509.A0A3N4HTE3"/>
<name>A0A3N4HTE3_ASCIM</name>
<feature type="domain" description="Nucleoporin Nup159/Nup146 N-terminal" evidence="4">
    <location>
        <begin position="42"/>
        <end position="231"/>
    </location>
</feature>
<comment type="subcellular location">
    <subcellularLocation>
        <location evidence="1">Nucleus</location>
    </subcellularLocation>
</comment>
<organism evidence="5 6">
    <name type="scientific">Ascobolus immersus RN42</name>
    <dbReference type="NCBI Taxonomy" id="1160509"/>
    <lineage>
        <taxon>Eukaryota</taxon>
        <taxon>Fungi</taxon>
        <taxon>Dikarya</taxon>
        <taxon>Ascomycota</taxon>
        <taxon>Pezizomycotina</taxon>
        <taxon>Pezizomycetes</taxon>
        <taxon>Pezizales</taxon>
        <taxon>Ascobolaceae</taxon>
        <taxon>Ascobolus</taxon>
    </lineage>
</organism>